<dbReference type="GO" id="GO:0005506">
    <property type="term" value="F:iron ion binding"/>
    <property type="evidence" value="ECO:0007669"/>
    <property type="project" value="InterPro"/>
</dbReference>
<dbReference type="Pfam" id="PF02738">
    <property type="entry name" value="MoCoBD_1"/>
    <property type="match status" value="1"/>
</dbReference>
<organism evidence="3 4">
    <name type="scientific">Pseudochrobactrum asaccharolyticum</name>
    <dbReference type="NCBI Taxonomy" id="354351"/>
    <lineage>
        <taxon>Bacteria</taxon>
        <taxon>Pseudomonadati</taxon>
        <taxon>Pseudomonadota</taxon>
        <taxon>Alphaproteobacteria</taxon>
        <taxon>Hyphomicrobiales</taxon>
        <taxon>Brucellaceae</taxon>
        <taxon>Pseudochrobactrum</taxon>
    </lineage>
</organism>
<dbReference type="PANTHER" id="PTHR11908">
    <property type="entry name" value="XANTHINE DEHYDROGENASE"/>
    <property type="match status" value="1"/>
</dbReference>
<dbReference type="RefSeq" id="WP_113944142.1">
    <property type="nucleotide sequence ID" value="NZ_JBHEEG010000008.1"/>
</dbReference>
<proteinExistence type="predicted"/>
<dbReference type="EMBL" id="QNRH01000003">
    <property type="protein sequence ID" value="RBO95603.1"/>
    <property type="molecule type" value="Genomic_DNA"/>
</dbReference>
<dbReference type="PANTHER" id="PTHR11908:SF123">
    <property type="entry name" value="ALDEHYDE OXIDOREDUCTASE MOLYBDENUM-BINDING SUBUNIT PAOC"/>
    <property type="match status" value="1"/>
</dbReference>
<dbReference type="InterPro" id="IPR046867">
    <property type="entry name" value="AldOxase/xan_DH_MoCoBD2"/>
</dbReference>
<dbReference type="PROSITE" id="PS51318">
    <property type="entry name" value="TAT"/>
    <property type="match status" value="1"/>
</dbReference>
<protein>
    <submittedName>
        <fullName evidence="3">CO/xanthine dehydrogenase Mo-binding subunit</fullName>
    </submittedName>
</protein>
<dbReference type="OrthoDB" id="6177861at2"/>
<feature type="domain" description="Aldehyde oxidase/xanthine dehydrogenase second molybdopterin binding" evidence="2">
    <location>
        <begin position="632"/>
        <end position="857"/>
    </location>
</feature>
<dbReference type="InterPro" id="IPR036856">
    <property type="entry name" value="Ald_Oxase/Xan_DH_a/b_sf"/>
</dbReference>
<accession>A0A366DZW8</accession>
<keyword evidence="4" id="KW-1185">Reference proteome</keyword>
<dbReference type="InterPro" id="IPR006311">
    <property type="entry name" value="TAT_signal"/>
</dbReference>
<dbReference type="AlphaFoldDB" id="A0A366DZW8"/>
<evidence type="ECO:0000259" key="1">
    <source>
        <dbReference type="Pfam" id="PF02738"/>
    </source>
</evidence>
<dbReference type="InterPro" id="IPR008274">
    <property type="entry name" value="AldOxase/xan_DH_MoCoBD1"/>
</dbReference>
<evidence type="ECO:0000313" key="3">
    <source>
        <dbReference type="EMBL" id="RBO95603.1"/>
    </source>
</evidence>
<evidence type="ECO:0000259" key="2">
    <source>
        <dbReference type="Pfam" id="PF20256"/>
    </source>
</evidence>
<evidence type="ECO:0000313" key="4">
    <source>
        <dbReference type="Proteomes" id="UP000252893"/>
    </source>
</evidence>
<dbReference type="Gene3D" id="3.30.365.10">
    <property type="entry name" value="Aldehyde oxidase/xanthine dehydrogenase, molybdopterin binding domain"/>
    <property type="match status" value="4"/>
</dbReference>
<gene>
    <name evidence="3" type="ORF">DFR47_103166</name>
</gene>
<feature type="domain" description="Aldehyde oxidase/xanthine dehydrogenase second molybdopterin binding" evidence="2">
    <location>
        <begin position="511"/>
        <end position="596"/>
    </location>
</feature>
<dbReference type="InterPro" id="IPR016208">
    <property type="entry name" value="Ald_Oxase/xanthine_DH-like"/>
</dbReference>
<dbReference type="GO" id="GO:0016491">
    <property type="term" value="F:oxidoreductase activity"/>
    <property type="evidence" value="ECO:0007669"/>
    <property type="project" value="InterPro"/>
</dbReference>
<dbReference type="SUPFAM" id="SSF54665">
    <property type="entry name" value="CO dehydrogenase molybdoprotein N-domain-like"/>
    <property type="match status" value="1"/>
</dbReference>
<sequence length="918" mass="100671">MTPTRRDFLKFTASGIAVTILPIRAARAALFENKILDLPLPQGTTKLKRRVDGVAKVTGSKVFARDIRAKDMAGWPKDQAHAFVVWSTRADAPFLDLDLSLLGEDLQPDYLVTAEDTVKAGLDFYDPFTYGQKMLAPKGEVPLFLGHPLAILIYNDFARFSVAKRIYKTKRDEIIRYGETTAPVEQGPLANFRFVRVEGEGGAKAKKDLFNPVDDGYVFASYDKNDVNWPKADASGDAMGRGMAYAEGIRAELNTPPEDWHVIEREYYSPFIDAAALEPDNCNCWYDAKSGKLEIVMASQSPHEVMTGTAAMLKKSTFEVHELKGHPAYTVGYGTKEHSPFPYYGIVAALFAEGRPVRLALDREEHFQTAIKRHPLRMKYRLGINRKTLKMQALAADLELDGGGRQNYTTPVTQVAAGAAQGIYYFPKNDIAAIAHSSRAPMSGSVRGFGSLEAQIGTEMLVEELAEELGVDVMELRLINALQDGERSSAGAFPLSLCRMREMIEADRAHPVWANRTKRKAEFEAENPALKYGVGYAIAKKGFGNSNEAVAAAVTLTPEGKIRLHHIAVEIGTGAVSTQALMCSRWLGKPADEIESAALDWSPLEMFATLSPFVMDKAHQDEMSQDPRWTPAMASASSATNSAFYFTHGTHEAGRLIYERGIVPAAAALWDVSVETAAGASWKDEKFTLSDGRSLSLAELAAKAHELKGITGAMVHAFDRWGWGEADYDILGETSRRPIDGLAIQIGSDQWQRIERSNVTYMDPQADNASWSRFAPASALIEVSVNRGTGEVKILSHHTSMDCGRVLVPEFVSGQLQGGIGMSVGHALYEGMPLYEDGPGSGDWNFNRYRLPRGKDVAVWNQTANILPVTAQEDHPKGIAEVVQIPTIPAVANAVAHAVGKYLRELPLTEEKIKEALS</sequence>
<dbReference type="SUPFAM" id="SSF56003">
    <property type="entry name" value="Molybdenum cofactor-binding domain"/>
    <property type="match status" value="1"/>
</dbReference>
<dbReference type="InterPro" id="IPR037165">
    <property type="entry name" value="AldOxase/xan_DH_Mopterin-bd_sf"/>
</dbReference>
<comment type="caution">
    <text evidence="3">The sequence shown here is derived from an EMBL/GenBank/DDBJ whole genome shotgun (WGS) entry which is preliminary data.</text>
</comment>
<feature type="domain" description="Aldehyde oxidase/xanthine dehydrogenase first molybdopterin binding" evidence="1">
    <location>
        <begin position="261"/>
        <end position="481"/>
    </location>
</feature>
<reference evidence="3 4" key="1">
    <citation type="submission" date="2018-06" db="EMBL/GenBank/DDBJ databases">
        <title>Genomic Encyclopedia of Type Strains, Phase IV (KMG-IV): sequencing the most valuable type-strain genomes for metagenomic binning, comparative biology and taxonomic classification.</title>
        <authorList>
            <person name="Goeker M."/>
        </authorList>
    </citation>
    <scope>NUCLEOTIDE SEQUENCE [LARGE SCALE GENOMIC DNA]</scope>
    <source>
        <strain evidence="3 4">DSM 25619</strain>
    </source>
</reference>
<dbReference type="Pfam" id="PF20256">
    <property type="entry name" value="MoCoBD_2"/>
    <property type="match status" value="2"/>
</dbReference>
<name>A0A366DZW8_9HYPH</name>
<dbReference type="Proteomes" id="UP000252893">
    <property type="component" value="Unassembled WGS sequence"/>
</dbReference>